<evidence type="ECO:0000256" key="6">
    <source>
        <dbReference type="ARBA" id="ARBA00023136"/>
    </source>
</evidence>
<dbReference type="InterPro" id="IPR000515">
    <property type="entry name" value="MetI-like"/>
</dbReference>
<dbReference type="PANTHER" id="PTHR30465:SF0">
    <property type="entry name" value="OLIGOPEPTIDE TRANSPORT SYSTEM PERMEASE PROTEIN APPB"/>
    <property type="match status" value="1"/>
</dbReference>
<feature type="transmembrane region" description="Helical" evidence="7">
    <location>
        <begin position="24"/>
        <end position="43"/>
    </location>
</feature>
<reference evidence="9 10" key="1">
    <citation type="submission" date="2020-08" db="EMBL/GenBank/DDBJ databases">
        <title>Sequencing the genomes of 1000 actinobacteria strains.</title>
        <authorList>
            <person name="Klenk H.-P."/>
        </authorList>
    </citation>
    <scope>NUCLEOTIDE SEQUENCE [LARGE SCALE GENOMIC DNA]</scope>
    <source>
        <strain evidence="9 10">DSM 21065</strain>
    </source>
</reference>
<keyword evidence="2 7" id="KW-0813">Transport</keyword>
<evidence type="ECO:0000256" key="2">
    <source>
        <dbReference type="ARBA" id="ARBA00022448"/>
    </source>
</evidence>
<accession>A0A7W8ZYS5</accession>
<protein>
    <submittedName>
        <fullName evidence="9">ABC-type antimicrobial peptide transport system permease subunit</fullName>
    </submittedName>
</protein>
<comment type="similarity">
    <text evidence="7">Belongs to the binding-protein-dependent transport system permease family.</text>
</comment>
<evidence type="ECO:0000256" key="3">
    <source>
        <dbReference type="ARBA" id="ARBA00022475"/>
    </source>
</evidence>
<evidence type="ECO:0000259" key="8">
    <source>
        <dbReference type="PROSITE" id="PS50928"/>
    </source>
</evidence>
<dbReference type="CDD" id="cd06261">
    <property type="entry name" value="TM_PBP2"/>
    <property type="match status" value="1"/>
</dbReference>
<dbReference type="Gene3D" id="1.10.3720.10">
    <property type="entry name" value="MetI-like"/>
    <property type="match status" value="1"/>
</dbReference>
<evidence type="ECO:0000256" key="7">
    <source>
        <dbReference type="RuleBase" id="RU363032"/>
    </source>
</evidence>
<dbReference type="GO" id="GO:0005886">
    <property type="term" value="C:plasma membrane"/>
    <property type="evidence" value="ECO:0007669"/>
    <property type="project" value="UniProtKB-SubCell"/>
</dbReference>
<feature type="transmembrane region" description="Helical" evidence="7">
    <location>
        <begin position="195"/>
        <end position="217"/>
    </location>
</feature>
<gene>
    <name evidence="9" type="ORF">BJ997_003256</name>
</gene>
<dbReference type="AlphaFoldDB" id="A0A7W8ZYS5"/>
<evidence type="ECO:0000256" key="5">
    <source>
        <dbReference type="ARBA" id="ARBA00022989"/>
    </source>
</evidence>
<dbReference type="SUPFAM" id="SSF161098">
    <property type="entry name" value="MetI-like"/>
    <property type="match status" value="1"/>
</dbReference>
<comment type="subcellular location">
    <subcellularLocation>
        <location evidence="1 7">Cell membrane</location>
        <topology evidence="1 7">Multi-pass membrane protein</topology>
    </subcellularLocation>
</comment>
<comment type="caution">
    <text evidence="9">The sequence shown here is derived from an EMBL/GenBank/DDBJ whole genome shotgun (WGS) entry which is preliminary data.</text>
</comment>
<dbReference type="GO" id="GO:0055085">
    <property type="term" value="P:transmembrane transport"/>
    <property type="evidence" value="ECO:0007669"/>
    <property type="project" value="InterPro"/>
</dbReference>
<feature type="transmembrane region" description="Helical" evidence="7">
    <location>
        <begin position="94"/>
        <end position="117"/>
    </location>
</feature>
<keyword evidence="3" id="KW-1003">Cell membrane</keyword>
<dbReference type="EMBL" id="JACHBQ010000001">
    <property type="protein sequence ID" value="MBB5642708.1"/>
    <property type="molecule type" value="Genomic_DNA"/>
</dbReference>
<dbReference type="Proteomes" id="UP000561726">
    <property type="component" value="Unassembled WGS sequence"/>
</dbReference>
<evidence type="ECO:0000313" key="10">
    <source>
        <dbReference type="Proteomes" id="UP000561726"/>
    </source>
</evidence>
<dbReference type="InterPro" id="IPR035906">
    <property type="entry name" value="MetI-like_sf"/>
</dbReference>
<evidence type="ECO:0000256" key="1">
    <source>
        <dbReference type="ARBA" id="ARBA00004651"/>
    </source>
</evidence>
<evidence type="ECO:0000256" key="4">
    <source>
        <dbReference type="ARBA" id="ARBA00022692"/>
    </source>
</evidence>
<dbReference type="Pfam" id="PF00528">
    <property type="entry name" value="BPD_transp_1"/>
    <property type="match status" value="1"/>
</dbReference>
<feature type="transmembrane region" description="Helical" evidence="7">
    <location>
        <begin position="137"/>
        <end position="157"/>
    </location>
</feature>
<feature type="transmembrane region" description="Helical" evidence="7">
    <location>
        <begin position="63"/>
        <end position="82"/>
    </location>
</feature>
<keyword evidence="6 7" id="KW-0472">Membrane</keyword>
<dbReference type="RefSeq" id="WP_160175837.1">
    <property type="nucleotide sequence ID" value="NZ_JACHBQ010000001.1"/>
</dbReference>
<name>A0A7W8ZYS5_9MICO</name>
<dbReference type="PANTHER" id="PTHR30465">
    <property type="entry name" value="INNER MEMBRANE ABC TRANSPORTER"/>
    <property type="match status" value="1"/>
</dbReference>
<sequence>MTSAVPRSSRTDGTYAVLLRRVRIPAAGVGVFTTLGVAALYLLPLGDSAGWLLQRMPLTAGVALATTIVTAVLGLGVAPLAAHHGRTLDRVLHGVVLGGQVVPALWVGLALSTVLMATPAGVSTVRYIPVMESATGWLVSLAIPVAALTLGSAAALARQLAQSSAVLLESDLVLTQLSRGLPAGYVFRRHVMRHALPAGASLLALHFLGLFVSILALDAVVVHELDPASLPAQNPEPSIALIAGVSVIVVASVVYLAQRAHLGFLRARGTAL</sequence>
<feature type="domain" description="ABC transmembrane type-1" evidence="8">
    <location>
        <begin position="56"/>
        <end position="258"/>
    </location>
</feature>
<evidence type="ECO:0000313" key="9">
    <source>
        <dbReference type="EMBL" id="MBB5642708.1"/>
    </source>
</evidence>
<proteinExistence type="inferred from homology"/>
<dbReference type="PROSITE" id="PS50928">
    <property type="entry name" value="ABC_TM1"/>
    <property type="match status" value="1"/>
</dbReference>
<organism evidence="9 10">
    <name type="scientific">Cryobacterium roopkundense</name>
    <dbReference type="NCBI Taxonomy" id="1001240"/>
    <lineage>
        <taxon>Bacteria</taxon>
        <taxon>Bacillati</taxon>
        <taxon>Actinomycetota</taxon>
        <taxon>Actinomycetes</taxon>
        <taxon>Micrococcales</taxon>
        <taxon>Microbacteriaceae</taxon>
        <taxon>Cryobacterium</taxon>
    </lineage>
</organism>
<keyword evidence="5 7" id="KW-1133">Transmembrane helix</keyword>
<keyword evidence="4 7" id="KW-0812">Transmembrane</keyword>
<feature type="transmembrane region" description="Helical" evidence="7">
    <location>
        <begin position="237"/>
        <end position="257"/>
    </location>
</feature>